<evidence type="ECO:0000256" key="2">
    <source>
        <dbReference type="ARBA" id="ARBA00022692"/>
    </source>
</evidence>
<dbReference type="PANTHER" id="PTHR35814:SF1">
    <property type="entry name" value="GLUTATHIONE S-TRANSFERASE-RELATED"/>
    <property type="match status" value="1"/>
</dbReference>
<comment type="caution">
    <text evidence="6">The sequence shown here is derived from an EMBL/GenBank/DDBJ whole genome shotgun (WGS) entry which is preliminary data.</text>
</comment>
<evidence type="ECO:0000313" key="6">
    <source>
        <dbReference type="EMBL" id="PQJ55010.1"/>
    </source>
</evidence>
<keyword evidence="2 5" id="KW-0812">Transmembrane</keyword>
<dbReference type="PANTHER" id="PTHR35814">
    <property type="match status" value="1"/>
</dbReference>
<comment type="subcellular location">
    <subcellularLocation>
        <location evidence="1">Membrane</location>
    </subcellularLocation>
</comment>
<evidence type="ECO:0000256" key="5">
    <source>
        <dbReference type="SAM" id="Phobius"/>
    </source>
</evidence>
<keyword evidence="7" id="KW-1185">Reference proteome</keyword>
<keyword evidence="4 5" id="KW-0472">Membrane</keyword>
<evidence type="ECO:0000256" key="3">
    <source>
        <dbReference type="ARBA" id="ARBA00022989"/>
    </source>
</evidence>
<dbReference type="EMBL" id="MSCH01000003">
    <property type="protein sequence ID" value="PQJ55010.1"/>
    <property type="molecule type" value="Genomic_DNA"/>
</dbReference>
<dbReference type="Proteomes" id="UP000239007">
    <property type="component" value="Unassembled WGS sequence"/>
</dbReference>
<name>A0A2S7V0G1_9GAMM</name>
<proteinExistence type="predicted"/>
<feature type="transmembrane region" description="Helical" evidence="5">
    <location>
        <begin position="6"/>
        <end position="25"/>
    </location>
</feature>
<evidence type="ECO:0000256" key="1">
    <source>
        <dbReference type="ARBA" id="ARBA00004370"/>
    </source>
</evidence>
<dbReference type="Gene3D" id="1.20.120.550">
    <property type="entry name" value="Membrane associated eicosanoid/glutathione metabolism-like domain"/>
    <property type="match status" value="1"/>
</dbReference>
<evidence type="ECO:0000256" key="4">
    <source>
        <dbReference type="ARBA" id="ARBA00023136"/>
    </source>
</evidence>
<dbReference type="OrthoDB" id="8537976at2"/>
<feature type="transmembrane region" description="Helical" evidence="5">
    <location>
        <begin position="46"/>
        <end position="67"/>
    </location>
</feature>
<dbReference type="SUPFAM" id="SSF161084">
    <property type="entry name" value="MAPEG domain-like"/>
    <property type="match status" value="1"/>
</dbReference>
<dbReference type="GO" id="GO:0016020">
    <property type="term" value="C:membrane"/>
    <property type="evidence" value="ECO:0007669"/>
    <property type="project" value="UniProtKB-SubCell"/>
</dbReference>
<dbReference type="InterPro" id="IPR023352">
    <property type="entry name" value="MAPEG-like_dom_sf"/>
</dbReference>
<dbReference type="AlphaFoldDB" id="A0A2S7V0G1"/>
<dbReference type="RefSeq" id="WP_105053535.1">
    <property type="nucleotide sequence ID" value="NZ_BMYG01000001.1"/>
</dbReference>
<protein>
    <recommendedName>
        <fullName evidence="8">Glutathione S-transferase</fullName>
    </recommendedName>
</protein>
<gene>
    <name evidence="6" type="ORF">BTO11_16005</name>
</gene>
<dbReference type="Pfam" id="PF01124">
    <property type="entry name" value="MAPEG"/>
    <property type="match status" value="1"/>
</dbReference>
<evidence type="ECO:0008006" key="8">
    <source>
        <dbReference type="Google" id="ProtNLM"/>
    </source>
</evidence>
<organism evidence="6 7">
    <name type="scientific">Psychrosphaera saromensis</name>
    <dbReference type="NCBI Taxonomy" id="716813"/>
    <lineage>
        <taxon>Bacteria</taxon>
        <taxon>Pseudomonadati</taxon>
        <taxon>Pseudomonadota</taxon>
        <taxon>Gammaproteobacteria</taxon>
        <taxon>Alteromonadales</taxon>
        <taxon>Pseudoalteromonadaceae</taxon>
        <taxon>Psychrosphaera</taxon>
    </lineage>
</organism>
<sequence length="128" mass="14373">MNVEFTAFYAGILGLFYVALSFRVIRFRRKFQIGIGHGEDRELHRAIRVHGNFAEYVPMALFMLLLLELNGTQMWVLHALGSMLFIGRILHSMGLGKTAGTSMPRLLGGLLTFVMMLVAAVLNILVVY</sequence>
<dbReference type="InterPro" id="IPR001129">
    <property type="entry name" value="Membr-assoc_MAPEG"/>
</dbReference>
<feature type="transmembrane region" description="Helical" evidence="5">
    <location>
        <begin position="106"/>
        <end position="126"/>
    </location>
</feature>
<evidence type="ECO:0000313" key="7">
    <source>
        <dbReference type="Proteomes" id="UP000239007"/>
    </source>
</evidence>
<reference evidence="6 7" key="1">
    <citation type="submission" date="2016-12" db="EMBL/GenBank/DDBJ databases">
        <title>Diversity of luminous bacteria.</title>
        <authorList>
            <person name="Yoshizawa S."/>
            <person name="Kogure K."/>
        </authorList>
    </citation>
    <scope>NUCLEOTIDE SEQUENCE [LARGE SCALE GENOMIC DNA]</scope>
    <source>
        <strain evidence="6 7">SA4-48</strain>
    </source>
</reference>
<accession>A0A2S7V0G1</accession>
<keyword evidence="3 5" id="KW-1133">Transmembrane helix</keyword>